<dbReference type="PROSITE" id="PS00065">
    <property type="entry name" value="D_2_HYDROXYACID_DH_1"/>
    <property type="match status" value="1"/>
</dbReference>
<dbReference type="OrthoDB" id="9805416at2"/>
<name>A0A845L3Z4_9FIRM</name>
<dbReference type="RefSeq" id="WP_161257264.1">
    <property type="nucleotide sequence ID" value="NZ_WXEY01000006.1"/>
</dbReference>
<gene>
    <name evidence="7" type="ORF">GTO91_07575</name>
</gene>
<dbReference type="GO" id="GO:0016616">
    <property type="term" value="F:oxidoreductase activity, acting on the CH-OH group of donors, NAD or NADP as acceptor"/>
    <property type="evidence" value="ECO:0007669"/>
    <property type="project" value="InterPro"/>
</dbReference>
<evidence type="ECO:0000256" key="1">
    <source>
        <dbReference type="ARBA" id="ARBA00005854"/>
    </source>
</evidence>
<feature type="domain" description="D-isomer specific 2-hydroxyacid dehydrogenase catalytic" evidence="5">
    <location>
        <begin position="21"/>
        <end position="317"/>
    </location>
</feature>
<evidence type="ECO:0000313" key="7">
    <source>
        <dbReference type="EMBL" id="MZP29564.1"/>
    </source>
</evidence>
<protein>
    <submittedName>
        <fullName evidence="7">D-2-hydroxyacid dehydrogenase</fullName>
    </submittedName>
</protein>
<evidence type="ECO:0000256" key="3">
    <source>
        <dbReference type="ARBA" id="ARBA00023027"/>
    </source>
</evidence>
<dbReference type="InterPro" id="IPR029752">
    <property type="entry name" value="D-isomer_DH_CS1"/>
</dbReference>
<dbReference type="FunFam" id="3.40.50.720:FF:000203">
    <property type="entry name" value="D-3-phosphoglycerate dehydrogenase (SerA)"/>
    <property type="match status" value="1"/>
</dbReference>
<dbReference type="EMBL" id="WXEY01000006">
    <property type="protein sequence ID" value="MZP29564.1"/>
    <property type="molecule type" value="Genomic_DNA"/>
</dbReference>
<dbReference type="SUPFAM" id="SSF52283">
    <property type="entry name" value="Formate/glycerate dehydrogenase catalytic domain-like"/>
    <property type="match status" value="1"/>
</dbReference>
<comment type="caution">
    <text evidence="7">The sequence shown here is derived from an EMBL/GenBank/DDBJ whole genome shotgun (WGS) entry which is preliminary data.</text>
</comment>
<evidence type="ECO:0000259" key="6">
    <source>
        <dbReference type="Pfam" id="PF02826"/>
    </source>
</evidence>
<evidence type="ECO:0000256" key="2">
    <source>
        <dbReference type="ARBA" id="ARBA00023002"/>
    </source>
</evidence>
<accession>A0A845L3Z4</accession>
<dbReference type="InterPro" id="IPR006140">
    <property type="entry name" value="D-isomer_DH_NAD-bd"/>
</dbReference>
<dbReference type="PANTHER" id="PTHR43761:SF1">
    <property type="entry name" value="D-ISOMER SPECIFIC 2-HYDROXYACID DEHYDROGENASE CATALYTIC DOMAIN-CONTAINING PROTEIN-RELATED"/>
    <property type="match status" value="1"/>
</dbReference>
<evidence type="ECO:0000256" key="4">
    <source>
        <dbReference type="RuleBase" id="RU003719"/>
    </source>
</evidence>
<evidence type="ECO:0000313" key="8">
    <source>
        <dbReference type="Proteomes" id="UP000463470"/>
    </source>
</evidence>
<keyword evidence="3" id="KW-0520">NAD</keyword>
<dbReference type="Pfam" id="PF02826">
    <property type="entry name" value="2-Hacid_dh_C"/>
    <property type="match status" value="1"/>
</dbReference>
<dbReference type="SUPFAM" id="SSF51735">
    <property type="entry name" value="NAD(P)-binding Rossmann-fold domains"/>
    <property type="match status" value="1"/>
</dbReference>
<dbReference type="Pfam" id="PF00389">
    <property type="entry name" value="2-Hacid_dh"/>
    <property type="match status" value="1"/>
</dbReference>
<organism evidence="7 8">
    <name type="scientific">Heliomicrobium undosum</name>
    <dbReference type="NCBI Taxonomy" id="121734"/>
    <lineage>
        <taxon>Bacteria</taxon>
        <taxon>Bacillati</taxon>
        <taxon>Bacillota</taxon>
        <taxon>Clostridia</taxon>
        <taxon>Eubacteriales</taxon>
        <taxon>Heliobacteriaceae</taxon>
        <taxon>Heliomicrobium</taxon>
    </lineage>
</organism>
<dbReference type="Proteomes" id="UP000463470">
    <property type="component" value="Unassembled WGS sequence"/>
</dbReference>
<keyword evidence="2 4" id="KW-0560">Oxidoreductase</keyword>
<evidence type="ECO:0000259" key="5">
    <source>
        <dbReference type="Pfam" id="PF00389"/>
    </source>
</evidence>
<dbReference type="InterPro" id="IPR036291">
    <property type="entry name" value="NAD(P)-bd_dom_sf"/>
</dbReference>
<dbReference type="InterPro" id="IPR006139">
    <property type="entry name" value="D-isomer_2_OHA_DH_cat_dom"/>
</dbReference>
<comment type="similarity">
    <text evidence="1 4">Belongs to the D-isomer specific 2-hydroxyacid dehydrogenase family.</text>
</comment>
<dbReference type="InterPro" id="IPR050418">
    <property type="entry name" value="D-iso_2-hydroxyacid_DH_PdxB"/>
</dbReference>
<dbReference type="GO" id="GO:0051287">
    <property type="term" value="F:NAD binding"/>
    <property type="evidence" value="ECO:0007669"/>
    <property type="project" value="InterPro"/>
</dbReference>
<dbReference type="PROSITE" id="PS00670">
    <property type="entry name" value="D_2_HYDROXYACID_DH_2"/>
    <property type="match status" value="1"/>
</dbReference>
<feature type="domain" description="D-isomer specific 2-hydroxyacid dehydrogenase NAD-binding" evidence="6">
    <location>
        <begin position="111"/>
        <end position="287"/>
    </location>
</feature>
<dbReference type="PANTHER" id="PTHR43761">
    <property type="entry name" value="D-ISOMER SPECIFIC 2-HYDROXYACID DEHYDROGENASE FAMILY PROTEIN (AFU_ORTHOLOGUE AFUA_1G13630)"/>
    <property type="match status" value="1"/>
</dbReference>
<proteinExistence type="inferred from homology"/>
<reference evidence="7 8" key="1">
    <citation type="submission" date="2020-01" db="EMBL/GenBank/DDBJ databases">
        <title>Whole-genome sequence of Heliobacterium undosum DSM 13378.</title>
        <authorList>
            <person name="Kyndt J.A."/>
            <person name="Meyer T.E."/>
        </authorList>
    </citation>
    <scope>NUCLEOTIDE SEQUENCE [LARGE SCALE GENOMIC DNA]</scope>
    <source>
        <strain evidence="7 8">DSM 13378</strain>
    </source>
</reference>
<dbReference type="AlphaFoldDB" id="A0A845L3Z4"/>
<keyword evidence="8" id="KW-1185">Reference proteome</keyword>
<dbReference type="InterPro" id="IPR029753">
    <property type="entry name" value="D-isomer_DH_CS"/>
</dbReference>
<sequence length="318" mass="34966">MKKTVILNLAKLNYDHKIDLSPISALTTVTAYDSSNPEEIIERLQGQDIAITKELPVGRDLIEQFPPSVKLICEAGTGFNNIDLAAAREKGITVCNVPGYSTEGVAHLAITFILNHSSSLSRQQIMLSQKNYINFTTHLTVPHFEVNGKTLGVIGGGAIGREVMKVAVALGMNVLVYDPMPRDWGNPRIQSASLEDLLRQSDFVTLHCPLMPETRHLINKERLSLMKPTAYLVNTSRGPLVKETDLIEALQQGKIAGAALDVQEVEPLSPDSPLFTLDNLVLTPHIGWQRLESRQRLFQLMAGNIEAFLKGTPVNVVS</sequence>
<dbReference type="Gene3D" id="3.40.50.720">
    <property type="entry name" value="NAD(P)-binding Rossmann-like Domain"/>
    <property type="match status" value="2"/>
</dbReference>